<dbReference type="PROSITE" id="PS51464">
    <property type="entry name" value="SIS"/>
    <property type="match status" value="1"/>
</dbReference>
<dbReference type="RefSeq" id="WP_065254658.1">
    <property type="nucleotide sequence ID" value="NZ_MAPZ01000025.1"/>
</dbReference>
<dbReference type="PROSITE" id="PS51071">
    <property type="entry name" value="HTH_RPIR"/>
    <property type="match status" value="1"/>
</dbReference>
<keyword evidence="2" id="KW-0238">DNA-binding</keyword>
<dbReference type="InterPro" id="IPR047640">
    <property type="entry name" value="RpiR-like"/>
</dbReference>
<dbReference type="InterPro" id="IPR000281">
    <property type="entry name" value="HTH_RpiR"/>
</dbReference>
<dbReference type="EMBL" id="MAPZ01000025">
    <property type="protein sequence ID" value="OBY09977.1"/>
    <property type="molecule type" value="Genomic_DNA"/>
</dbReference>
<accession>A0A1B8RMI8</accession>
<dbReference type="GO" id="GO:1901135">
    <property type="term" value="P:carbohydrate derivative metabolic process"/>
    <property type="evidence" value="ECO:0007669"/>
    <property type="project" value="InterPro"/>
</dbReference>
<feature type="domain" description="HTH rpiR-type" evidence="4">
    <location>
        <begin position="1"/>
        <end position="77"/>
    </location>
</feature>
<evidence type="ECO:0000259" key="5">
    <source>
        <dbReference type="PROSITE" id="PS51464"/>
    </source>
</evidence>
<dbReference type="Proteomes" id="UP000092714">
    <property type="component" value="Unassembled WGS sequence"/>
</dbReference>
<dbReference type="GO" id="GO:0003700">
    <property type="term" value="F:DNA-binding transcription factor activity"/>
    <property type="evidence" value="ECO:0007669"/>
    <property type="project" value="InterPro"/>
</dbReference>
<dbReference type="InterPro" id="IPR001347">
    <property type="entry name" value="SIS_dom"/>
</dbReference>
<dbReference type="SUPFAM" id="SSF46689">
    <property type="entry name" value="Homeodomain-like"/>
    <property type="match status" value="1"/>
</dbReference>
<dbReference type="GO" id="GO:0097367">
    <property type="term" value="F:carbohydrate derivative binding"/>
    <property type="evidence" value="ECO:0007669"/>
    <property type="project" value="InterPro"/>
</dbReference>
<dbReference type="InterPro" id="IPR036388">
    <property type="entry name" value="WH-like_DNA-bd_sf"/>
</dbReference>
<reference evidence="6 7" key="1">
    <citation type="submission" date="2016-06" db="EMBL/GenBank/DDBJ databases">
        <authorList>
            <person name="Kjaerup R.B."/>
            <person name="Dalgaard T.S."/>
            <person name="Juul-Madsen H.R."/>
        </authorList>
    </citation>
    <scope>NUCLEOTIDE SEQUENCE [LARGE SCALE GENOMIC DNA]</scope>
    <source>
        <strain evidence="6 7">373-A1</strain>
    </source>
</reference>
<dbReference type="GO" id="GO:0003677">
    <property type="term" value="F:DNA binding"/>
    <property type="evidence" value="ECO:0007669"/>
    <property type="project" value="UniProtKB-KW"/>
</dbReference>
<sequence>MNFEERVLLNELRLTDTDDQVVDYIREDYSRFVNQSVQKVAEDLFTVPNTIVRLSKKLGYKGFSDLKFSLRAELEGKTGELKGDTFKNLELIPDTIKKTLDILDNKIIDKLVSQIKEAKNVYFVGIGDSIYFCEMFAKNIRCIGIKAEYFNHRHDMMYAAENCDDKDLFIAISVSGESKQILDVCKIAKERNASIVSMTHFNKNSLMDIADINIFFWAPRVEVHKYNAPDRIGIMLIIRIINEALWKDYNCV</sequence>
<evidence type="ECO:0008006" key="8">
    <source>
        <dbReference type="Google" id="ProtNLM"/>
    </source>
</evidence>
<dbReference type="InterPro" id="IPR035472">
    <property type="entry name" value="RpiR-like_SIS"/>
</dbReference>
<protein>
    <recommendedName>
        <fullName evidence="8">RpiR family transcriptional regulator</fullName>
    </recommendedName>
</protein>
<dbReference type="PANTHER" id="PTHR30514">
    <property type="entry name" value="GLUCOKINASE"/>
    <property type="match status" value="1"/>
</dbReference>
<evidence type="ECO:0000256" key="3">
    <source>
        <dbReference type="ARBA" id="ARBA00023163"/>
    </source>
</evidence>
<feature type="domain" description="SIS" evidence="5">
    <location>
        <begin position="111"/>
        <end position="251"/>
    </location>
</feature>
<dbReference type="InterPro" id="IPR046348">
    <property type="entry name" value="SIS_dom_sf"/>
</dbReference>
<dbReference type="AlphaFoldDB" id="A0A1B8RMI8"/>
<comment type="caution">
    <text evidence="6">The sequence shown here is derived from an EMBL/GenBank/DDBJ whole genome shotgun (WGS) entry which is preliminary data.</text>
</comment>
<dbReference type="Pfam" id="PF01418">
    <property type="entry name" value="HTH_6"/>
    <property type="match status" value="1"/>
</dbReference>
<evidence type="ECO:0000259" key="4">
    <source>
        <dbReference type="PROSITE" id="PS51071"/>
    </source>
</evidence>
<dbReference type="CDD" id="cd05013">
    <property type="entry name" value="SIS_RpiR"/>
    <property type="match status" value="1"/>
</dbReference>
<dbReference type="SUPFAM" id="SSF53697">
    <property type="entry name" value="SIS domain"/>
    <property type="match status" value="1"/>
</dbReference>
<keyword evidence="1" id="KW-0805">Transcription regulation</keyword>
<dbReference type="eggNOG" id="COG1737">
    <property type="taxonomic scope" value="Bacteria"/>
</dbReference>
<evidence type="ECO:0000256" key="2">
    <source>
        <dbReference type="ARBA" id="ARBA00023125"/>
    </source>
</evidence>
<evidence type="ECO:0000313" key="6">
    <source>
        <dbReference type="EMBL" id="OBY09977.1"/>
    </source>
</evidence>
<dbReference type="Pfam" id="PF01380">
    <property type="entry name" value="SIS"/>
    <property type="match status" value="1"/>
</dbReference>
<organism evidence="6 7">
    <name type="scientific">Clostridium paraputrificum</name>
    <dbReference type="NCBI Taxonomy" id="29363"/>
    <lineage>
        <taxon>Bacteria</taxon>
        <taxon>Bacillati</taxon>
        <taxon>Bacillota</taxon>
        <taxon>Clostridia</taxon>
        <taxon>Eubacteriales</taxon>
        <taxon>Clostridiaceae</taxon>
        <taxon>Clostridium</taxon>
    </lineage>
</organism>
<proteinExistence type="predicted"/>
<keyword evidence="7" id="KW-1185">Reference proteome</keyword>
<dbReference type="Gene3D" id="1.10.10.10">
    <property type="entry name" value="Winged helix-like DNA-binding domain superfamily/Winged helix DNA-binding domain"/>
    <property type="match status" value="1"/>
</dbReference>
<keyword evidence="3" id="KW-0804">Transcription</keyword>
<dbReference type="InterPro" id="IPR009057">
    <property type="entry name" value="Homeodomain-like_sf"/>
</dbReference>
<evidence type="ECO:0000256" key="1">
    <source>
        <dbReference type="ARBA" id="ARBA00023015"/>
    </source>
</evidence>
<gene>
    <name evidence="6" type="ORF">CP373A1_12815</name>
</gene>
<name>A0A1B8RMI8_9CLOT</name>
<dbReference type="Gene3D" id="3.40.50.10490">
    <property type="entry name" value="Glucose-6-phosphate isomerase like protein, domain 1"/>
    <property type="match status" value="1"/>
</dbReference>
<dbReference type="PANTHER" id="PTHR30514:SF21">
    <property type="entry name" value="RPIR-FAMILY TRANSCRIPTIONAL REGULATOR"/>
    <property type="match status" value="1"/>
</dbReference>
<evidence type="ECO:0000313" key="7">
    <source>
        <dbReference type="Proteomes" id="UP000092714"/>
    </source>
</evidence>
<dbReference type="OrthoDB" id="6590756at2"/>